<evidence type="ECO:0000256" key="1">
    <source>
        <dbReference type="ARBA" id="ARBA00023125"/>
    </source>
</evidence>
<evidence type="ECO:0000313" key="6">
    <source>
        <dbReference type="Proteomes" id="UP000245771"/>
    </source>
</evidence>
<dbReference type="InterPro" id="IPR001766">
    <property type="entry name" value="Fork_head_dom"/>
</dbReference>
<keyword evidence="1 2" id="KW-0238">DNA-binding</keyword>
<dbReference type="SMART" id="SM00339">
    <property type="entry name" value="FH"/>
    <property type="match status" value="1"/>
</dbReference>
<name>A0A316V8P1_9BASI</name>
<dbReference type="EMBL" id="KZ819604">
    <property type="protein sequence ID" value="PWN33860.1"/>
    <property type="molecule type" value="Genomic_DNA"/>
</dbReference>
<dbReference type="PROSITE" id="PS50039">
    <property type="entry name" value="FORK_HEAD_3"/>
    <property type="match status" value="1"/>
</dbReference>
<dbReference type="InParanoid" id="A0A316V8P1"/>
<proteinExistence type="predicted"/>
<protein>
    <recommendedName>
        <fullName evidence="4">Fork-head domain-containing protein</fullName>
    </recommendedName>
</protein>
<evidence type="ECO:0000256" key="3">
    <source>
        <dbReference type="SAM" id="MobiDB-lite"/>
    </source>
</evidence>
<dbReference type="Gene3D" id="1.10.10.10">
    <property type="entry name" value="Winged helix-like DNA-binding domain superfamily/Winged helix DNA-binding domain"/>
    <property type="match status" value="1"/>
</dbReference>
<dbReference type="RefSeq" id="XP_025354162.1">
    <property type="nucleotide sequence ID" value="XM_025497838.1"/>
</dbReference>
<dbReference type="GO" id="GO:0005634">
    <property type="term" value="C:nucleus"/>
    <property type="evidence" value="ECO:0007669"/>
    <property type="project" value="UniProtKB-SubCell"/>
</dbReference>
<feature type="domain" description="Fork-head" evidence="4">
    <location>
        <begin position="12"/>
        <end position="69"/>
    </location>
</feature>
<feature type="region of interest" description="Disordered" evidence="3">
    <location>
        <begin position="86"/>
        <end position="117"/>
    </location>
</feature>
<dbReference type="GO" id="GO:0003700">
    <property type="term" value="F:DNA-binding transcription factor activity"/>
    <property type="evidence" value="ECO:0007669"/>
    <property type="project" value="InterPro"/>
</dbReference>
<evidence type="ECO:0000313" key="5">
    <source>
        <dbReference type="EMBL" id="PWN33860.1"/>
    </source>
</evidence>
<dbReference type="GeneID" id="37019619"/>
<dbReference type="AlphaFoldDB" id="A0A316V8P1"/>
<dbReference type="SUPFAM" id="SSF46785">
    <property type="entry name" value="Winged helix' DNA-binding domain"/>
    <property type="match status" value="1"/>
</dbReference>
<evidence type="ECO:0000256" key="2">
    <source>
        <dbReference type="PROSITE-ProRule" id="PRU00089"/>
    </source>
</evidence>
<accession>A0A316V8P1</accession>
<dbReference type="GO" id="GO:0043565">
    <property type="term" value="F:sequence-specific DNA binding"/>
    <property type="evidence" value="ECO:0007669"/>
    <property type="project" value="InterPro"/>
</dbReference>
<comment type="subcellular location">
    <subcellularLocation>
        <location evidence="2">Nucleus</location>
    </subcellularLocation>
</comment>
<feature type="DNA-binding region" description="Fork-head" evidence="2">
    <location>
        <begin position="12"/>
        <end position="69"/>
    </location>
</feature>
<dbReference type="Pfam" id="PF00250">
    <property type="entry name" value="Forkhead"/>
    <property type="match status" value="1"/>
</dbReference>
<organism evidence="5 6">
    <name type="scientific">Meira miltonrushii</name>
    <dbReference type="NCBI Taxonomy" id="1280837"/>
    <lineage>
        <taxon>Eukaryota</taxon>
        <taxon>Fungi</taxon>
        <taxon>Dikarya</taxon>
        <taxon>Basidiomycota</taxon>
        <taxon>Ustilaginomycotina</taxon>
        <taxon>Exobasidiomycetes</taxon>
        <taxon>Exobasidiales</taxon>
        <taxon>Brachybasidiaceae</taxon>
        <taxon>Meira</taxon>
    </lineage>
</organism>
<keyword evidence="6" id="KW-1185">Reference proteome</keyword>
<dbReference type="InterPro" id="IPR036390">
    <property type="entry name" value="WH_DNA-bd_sf"/>
</dbReference>
<evidence type="ECO:0000259" key="4">
    <source>
        <dbReference type="PROSITE" id="PS50039"/>
    </source>
</evidence>
<dbReference type="Proteomes" id="UP000245771">
    <property type="component" value="Unassembled WGS sequence"/>
</dbReference>
<dbReference type="InterPro" id="IPR036388">
    <property type="entry name" value="WH-like_DNA-bd_sf"/>
</dbReference>
<sequence length="207" mass="23617">MGSKVPYQCVGFKQLILEALLEAPEKMLPLKELYAVLEKKEPSLCERKSDWKGTVRHILSAMPNFARVPDHAVRGVWTVSNVRMTCATPESEPEEQRREGGEQDEEPYDAESPPSVTVPSQWGHVEAPHAYMQSNLNEYTTYAPFQRNYQIDGRDNYEAIPMPPTAFAQSSNPMQYPCGAQTEWMPLQDILVQYPDLFRNLPLKQTI</sequence>
<gene>
    <name evidence="5" type="ORF">FA14DRAFT_156539</name>
</gene>
<reference evidence="5 6" key="1">
    <citation type="journal article" date="2018" name="Mol. Biol. Evol.">
        <title>Broad Genomic Sampling Reveals a Smut Pathogenic Ancestry of the Fungal Clade Ustilaginomycotina.</title>
        <authorList>
            <person name="Kijpornyongpan T."/>
            <person name="Mondo S.J."/>
            <person name="Barry K."/>
            <person name="Sandor L."/>
            <person name="Lee J."/>
            <person name="Lipzen A."/>
            <person name="Pangilinan J."/>
            <person name="LaButti K."/>
            <person name="Hainaut M."/>
            <person name="Henrissat B."/>
            <person name="Grigoriev I.V."/>
            <person name="Spatafora J.W."/>
            <person name="Aime M.C."/>
        </authorList>
    </citation>
    <scope>NUCLEOTIDE SEQUENCE [LARGE SCALE GENOMIC DNA]</scope>
    <source>
        <strain evidence="5 6">MCA 3882</strain>
    </source>
</reference>
<dbReference type="OrthoDB" id="5954824at2759"/>
<keyword evidence="2" id="KW-0539">Nucleus</keyword>